<keyword evidence="2" id="KW-0238">DNA-binding</keyword>
<evidence type="ECO:0000313" key="7">
    <source>
        <dbReference type="Proteomes" id="UP000323410"/>
    </source>
</evidence>
<dbReference type="PANTHER" id="PTHR43537:SF45">
    <property type="entry name" value="GNTR FAMILY REGULATORY PROTEIN"/>
    <property type="match status" value="1"/>
</dbReference>
<evidence type="ECO:0000256" key="2">
    <source>
        <dbReference type="ARBA" id="ARBA00023125"/>
    </source>
</evidence>
<evidence type="ECO:0000256" key="1">
    <source>
        <dbReference type="ARBA" id="ARBA00023015"/>
    </source>
</evidence>
<dbReference type="Pfam" id="PF07729">
    <property type="entry name" value="FCD"/>
    <property type="match status" value="1"/>
</dbReference>
<proteinExistence type="predicted"/>
<dbReference type="InterPro" id="IPR036388">
    <property type="entry name" value="WH-like_DNA-bd_sf"/>
</dbReference>
<dbReference type="OrthoDB" id="5243844at2"/>
<feature type="region of interest" description="Disordered" evidence="4">
    <location>
        <begin position="226"/>
        <end position="247"/>
    </location>
</feature>
<dbReference type="CDD" id="cd07377">
    <property type="entry name" value="WHTH_GntR"/>
    <property type="match status" value="1"/>
</dbReference>
<comment type="caution">
    <text evidence="6">The sequence shown here is derived from an EMBL/GenBank/DDBJ whole genome shotgun (WGS) entry which is preliminary data.</text>
</comment>
<protein>
    <submittedName>
        <fullName evidence="6">GntR family transcriptional regulator</fullName>
    </submittedName>
</protein>
<sequence>MVAAATGHPAPPDSSAGPAEHAHTAAWIAGVLRGRIAAGELTPGSKLSEQALSTALGVSRNTLREAFSTLAGEAVVTKIPNRGVFVASPGAEEVREIYRVRRMIEPAAVLWGEVTPEALADLEAIVGRARDARDSGSVHGMADANQALHSAVVGLSGSEELRTLMARVLAEMRLVFHAMASAPDFHSHYVDRNVELVERLRAGERTEAAAGLREYLDAAEAELLGHLADDREDRPQGARQVTRRGSG</sequence>
<dbReference type="InterPro" id="IPR000524">
    <property type="entry name" value="Tscrpt_reg_HTH_GntR"/>
</dbReference>
<evidence type="ECO:0000259" key="5">
    <source>
        <dbReference type="PROSITE" id="PS50949"/>
    </source>
</evidence>
<dbReference type="SUPFAM" id="SSF48008">
    <property type="entry name" value="GntR ligand-binding domain-like"/>
    <property type="match status" value="1"/>
</dbReference>
<dbReference type="PROSITE" id="PS50949">
    <property type="entry name" value="HTH_GNTR"/>
    <property type="match status" value="1"/>
</dbReference>
<feature type="compositionally biased region" description="Basic and acidic residues" evidence="4">
    <location>
        <begin position="227"/>
        <end position="236"/>
    </location>
</feature>
<evidence type="ECO:0000313" key="6">
    <source>
        <dbReference type="EMBL" id="TYC98748.1"/>
    </source>
</evidence>
<feature type="region of interest" description="Disordered" evidence="4">
    <location>
        <begin position="1"/>
        <end position="20"/>
    </location>
</feature>
<dbReference type="Proteomes" id="UP000323410">
    <property type="component" value="Unassembled WGS sequence"/>
</dbReference>
<dbReference type="SMART" id="SM00345">
    <property type="entry name" value="HTH_GNTR"/>
    <property type="match status" value="1"/>
</dbReference>
<reference evidence="6 7" key="1">
    <citation type="submission" date="2019-08" db="EMBL/GenBank/DDBJ databases">
        <title>Genone of Arthrobacter echini P9.</title>
        <authorList>
            <person name="Bowman J.P."/>
        </authorList>
    </citation>
    <scope>NUCLEOTIDE SEQUENCE [LARGE SCALE GENOMIC DNA]</scope>
    <source>
        <strain evidence="6 7">P9</strain>
    </source>
</reference>
<evidence type="ECO:0000256" key="3">
    <source>
        <dbReference type="ARBA" id="ARBA00023163"/>
    </source>
</evidence>
<dbReference type="InterPro" id="IPR036390">
    <property type="entry name" value="WH_DNA-bd_sf"/>
</dbReference>
<dbReference type="RefSeq" id="WP_148601223.1">
    <property type="nucleotide sequence ID" value="NZ_VSLD01000004.1"/>
</dbReference>
<evidence type="ECO:0000256" key="4">
    <source>
        <dbReference type="SAM" id="MobiDB-lite"/>
    </source>
</evidence>
<accession>A0A5D0XQV9</accession>
<keyword evidence="3" id="KW-0804">Transcription</keyword>
<keyword evidence="7" id="KW-1185">Reference proteome</keyword>
<dbReference type="SMART" id="SM00895">
    <property type="entry name" value="FCD"/>
    <property type="match status" value="1"/>
</dbReference>
<dbReference type="SUPFAM" id="SSF46785">
    <property type="entry name" value="Winged helix' DNA-binding domain"/>
    <property type="match status" value="1"/>
</dbReference>
<dbReference type="PANTHER" id="PTHR43537">
    <property type="entry name" value="TRANSCRIPTIONAL REGULATOR, GNTR FAMILY"/>
    <property type="match status" value="1"/>
</dbReference>
<dbReference type="AlphaFoldDB" id="A0A5D0XQV9"/>
<dbReference type="EMBL" id="VSLD01000004">
    <property type="protein sequence ID" value="TYC98748.1"/>
    <property type="molecule type" value="Genomic_DNA"/>
</dbReference>
<keyword evidence="1" id="KW-0805">Transcription regulation</keyword>
<dbReference type="Gene3D" id="1.20.120.530">
    <property type="entry name" value="GntR ligand-binding domain-like"/>
    <property type="match status" value="1"/>
</dbReference>
<dbReference type="Gene3D" id="1.10.10.10">
    <property type="entry name" value="Winged helix-like DNA-binding domain superfamily/Winged helix DNA-binding domain"/>
    <property type="match status" value="1"/>
</dbReference>
<dbReference type="GO" id="GO:0003700">
    <property type="term" value="F:DNA-binding transcription factor activity"/>
    <property type="evidence" value="ECO:0007669"/>
    <property type="project" value="InterPro"/>
</dbReference>
<dbReference type="InterPro" id="IPR011711">
    <property type="entry name" value="GntR_C"/>
</dbReference>
<dbReference type="Pfam" id="PF00392">
    <property type="entry name" value="GntR"/>
    <property type="match status" value="1"/>
</dbReference>
<dbReference type="InterPro" id="IPR008920">
    <property type="entry name" value="TF_FadR/GntR_C"/>
</dbReference>
<name>A0A5D0XQV9_9MICC</name>
<gene>
    <name evidence="6" type="ORF">FQ377_10350</name>
</gene>
<feature type="domain" description="HTH gntR-type" evidence="5">
    <location>
        <begin position="22"/>
        <end position="89"/>
    </location>
</feature>
<dbReference type="GO" id="GO:0003677">
    <property type="term" value="F:DNA binding"/>
    <property type="evidence" value="ECO:0007669"/>
    <property type="project" value="UniProtKB-KW"/>
</dbReference>
<organism evidence="6 7">
    <name type="scientific">Arthrobacter echini</name>
    <dbReference type="NCBI Taxonomy" id="1529066"/>
    <lineage>
        <taxon>Bacteria</taxon>
        <taxon>Bacillati</taxon>
        <taxon>Actinomycetota</taxon>
        <taxon>Actinomycetes</taxon>
        <taxon>Micrococcales</taxon>
        <taxon>Micrococcaceae</taxon>
        <taxon>Arthrobacter</taxon>
    </lineage>
</organism>